<organism evidence="1 2">
    <name type="scientific">Arabidopsis arenosa</name>
    <name type="common">Sand rock-cress</name>
    <name type="synonym">Cardaminopsis arenosa</name>
    <dbReference type="NCBI Taxonomy" id="38785"/>
    <lineage>
        <taxon>Eukaryota</taxon>
        <taxon>Viridiplantae</taxon>
        <taxon>Streptophyta</taxon>
        <taxon>Embryophyta</taxon>
        <taxon>Tracheophyta</taxon>
        <taxon>Spermatophyta</taxon>
        <taxon>Magnoliopsida</taxon>
        <taxon>eudicotyledons</taxon>
        <taxon>Gunneridae</taxon>
        <taxon>Pentapetalae</taxon>
        <taxon>rosids</taxon>
        <taxon>malvids</taxon>
        <taxon>Brassicales</taxon>
        <taxon>Brassicaceae</taxon>
        <taxon>Camelineae</taxon>
        <taxon>Arabidopsis</taxon>
    </lineage>
</organism>
<dbReference type="Proteomes" id="UP000682877">
    <property type="component" value="Chromosome 6"/>
</dbReference>
<gene>
    <name evidence="1" type="ORF">AARE701A_LOCUS16403</name>
</gene>
<reference evidence="1" key="1">
    <citation type="submission" date="2021-01" db="EMBL/GenBank/DDBJ databases">
        <authorList>
            <person name="Bezrukov I."/>
        </authorList>
    </citation>
    <scope>NUCLEOTIDE SEQUENCE</scope>
</reference>
<dbReference type="Gene3D" id="3.30.360.10">
    <property type="entry name" value="Dihydrodipicolinate Reductase, domain 2"/>
    <property type="match status" value="1"/>
</dbReference>
<keyword evidence="2" id="KW-1185">Reference proteome</keyword>
<name>A0A8S2ATV3_ARAAE</name>
<evidence type="ECO:0000313" key="1">
    <source>
        <dbReference type="EMBL" id="CAE6126562.1"/>
    </source>
</evidence>
<protein>
    <submittedName>
        <fullName evidence="1">Uncharacterized protein</fullName>
    </submittedName>
</protein>
<accession>A0A8S2ATV3</accession>
<dbReference type="AlphaFoldDB" id="A0A8S2ATV3"/>
<dbReference type="EMBL" id="LR999456">
    <property type="protein sequence ID" value="CAE6126562.1"/>
    <property type="molecule type" value="Genomic_DNA"/>
</dbReference>
<sequence length="39" mass="4490">MYSKNEQDMVLLHHKLEVELPESKCTEKPSATLLEFGDV</sequence>
<evidence type="ECO:0000313" key="2">
    <source>
        <dbReference type="Proteomes" id="UP000682877"/>
    </source>
</evidence>
<proteinExistence type="predicted"/>